<name>D8UHM7_VOLCA</name>
<evidence type="ECO:0000256" key="1">
    <source>
        <dbReference type="ARBA" id="ARBA00004236"/>
    </source>
</evidence>
<dbReference type="OrthoDB" id="191769at2759"/>
<dbReference type="Pfam" id="PF00535">
    <property type="entry name" value="Glycos_transf_2"/>
    <property type="match status" value="1"/>
</dbReference>
<dbReference type="GO" id="GO:0005886">
    <property type="term" value="C:plasma membrane"/>
    <property type="evidence" value="ECO:0007669"/>
    <property type="project" value="UniProtKB-SubCell"/>
</dbReference>
<dbReference type="InterPro" id="IPR029044">
    <property type="entry name" value="Nucleotide-diphossugar_trans"/>
</dbReference>
<dbReference type="PANTHER" id="PTHR43646">
    <property type="entry name" value="GLYCOSYLTRANSFERASE"/>
    <property type="match status" value="1"/>
</dbReference>
<evidence type="ECO:0000256" key="4">
    <source>
        <dbReference type="ARBA" id="ARBA00022679"/>
    </source>
</evidence>
<dbReference type="AlphaFoldDB" id="D8UHM7"/>
<keyword evidence="3" id="KW-0328">Glycosyltransferase</keyword>
<keyword evidence="5" id="KW-0472">Membrane</keyword>
<organism evidence="8">
    <name type="scientific">Volvox carteri f. nagariensis</name>
    <dbReference type="NCBI Taxonomy" id="3068"/>
    <lineage>
        <taxon>Eukaryota</taxon>
        <taxon>Viridiplantae</taxon>
        <taxon>Chlorophyta</taxon>
        <taxon>core chlorophytes</taxon>
        <taxon>Chlorophyceae</taxon>
        <taxon>CS clade</taxon>
        <taxon>Chlamydomonadales</taxon>
        <taxon>Volvocaceae</taxon>
        <taxon>Volvox</taxon>
    </lineage>
</organism>
<dbReference type="PANTHER" id="PTHR43646:SF2">
    <property type="entry name" value="GLYCOSYLTRANSFERASE 2-LIKE DOMAIN-CONTAINING PROTEIN"/>
    <property type="match status" value="1"/>
</dbReference>
<dbReference type="KEGG" id="vcn:VOLCADRAFT_84369"/>
<dbReference type="Gene3D" id="3.90.550.10">
    <property type="entry name" value="Spore Coat Polysaccharide Biosynthesis Protein SpsA, Chain A"/>
    <property type="match status" value="1"/>
</dbReference>
<dbReference type="Proteomes" id="UP000001058">
    <property type="component" value="Unassembled WGS sequence"/>
</dbReference>
<reference evidence="7 8" key="1">
    <citation type="journal article" date="2010" name="Science">
        <title>Genomic analysis of organismal complexity in the multicellular green alga Volvox carteri.</title>
        <authorList>
            <person name="Prochnik S.E."/>
            <person name="Umen J."/>
            <person name="Nedelcu A.M."/>
            <person name="Hallmann A."/>
            <person name="Miller S.M."/>
            <person name="Nishii I."/>
            <person name="Ferris P."/>
            <person name="Kuo A."/>
            <person name="Mitros T."/>
            <person name="Fritz-Laylin L.K."/>
            <person name="Hellsten U."/>
            <person name="Chapman J."/>
            <person name="Simakov O."/>
            <person name="Rensing S.A."/>
            <person name="Terry A."/>
            <person name="Pangilinan J."/>
            <person name="Kapitonov V."/>
            <person name="Jurka J."/>
            <person name="Salamov A."/>
            <person name="Shapiro H."/>
            <person name="Schmutz J."/>
            <person name="Grimwood J."/>
            <person name="Lindquist E."/>
            <person name="Lucas S."/>
            <person name="Grigoriev I.V."/>
            <person name="Schmitt R."/>
            <person name="Kirk D."/>
            <person name="Rokhsar D.S."/>
        </authorList>
    </citation>
    <scope>NUCLEOTIDE SEQUENCE [LARGE SCALE GENOMIC DNA]</scope>
    <source>
        <strain evidence="8">f. Nagariensis / Eve</strain>
    </source>
</reference>
<dbReference type="InParanoid" id="D8UHM7"/>
<dbReference type="EMBL" id="GL378407">
    <property type="protein sequence ID" value="EFJ40774.1"/>
    <property type="molecule type" value="Genomic_DNA"/>
</dbReference>
<evidence type="ECO:0000256" key="3">
    <source>
        <dbReference type="ARBA" id="ARBA00022676"/>
    </source>
</evidence>
<evidence type="ECO:0000313" key="8">
    <source>
        <dbReference type="Proteomes" id="UP000001058"/>
    </source>
</evidence>
<keyword evidence="2" id="KW-1003">Cell membrane</keyword>
<dbReference type="CDD" id="cd02522">
    <property type="entry name" value="GT_2_like_a"/>
    <property type="match status" value="1"/>
</dbReference>
<accession>D8UHM7</accession>
<dbReference type="GO" id="GO:0016757">
    <property type="term" value="F:glycosyltransferase activity"/>
    <property type="evidence" value="ECO:0007669"/>
    <property type="project" value="UniProtKB-KW"/>
</dbReference>
<keyword evidence="8" id="KW-1185">Reference proteome</keyword>
<dbReference type="NCBIfam" id="TIGR04283">
    <property type="entry name" value="glyco_like_mftF"/>
    <property type="match status" value="1"/>
</dbReference>
<protein>
    <recommendedName>
        <fullName evidence="6">Glycosyltransferase 2-like domain-containing protein</fullName>
    </recommendedName>
</protein>
<dbReference type="STRING" id="3068.D8UHM7"/>
<evidence type="ECO:0000259" key="6">
    <source>
        <dbReference type="Pfam" id="PF00535"/>
    </source>
</evidence>
<dbReference type="SUPFAM" id="SSF53448">
    <property type="entry name" value="Nucleotide-diphospho-sugar transferases"/>
    <property type="match status" value="1"/>
</dbReference>
<dbReference type="RefSeq" id="XP_002958149.1">
    <property type="nucleotide sequence ID" value="XM_002958103.1"/>
</dbReference>
<dbReference type="InterPro" id="IPR001173">
    <property type="entry name" value="Glyco_trans_2-like"/>
</dbReference>
<evidence type="ECO:0000256" key="2">
    <source>
        <dbReference type="ARBA" id="ARBA00022475"/>
    </source>
</evidence>
<dbReference type="GeneID" id="9623246"/>
<comment type="subcellular location">
    <subcellularLocation>
        <location evidence="1">Cell membrane</location>
    </subcellularLocation>
</comment>
<sequence length="235" mass="25843">MSVRLSVIIPVLNESALISAALASVHSATVAPIDVIVVDGGSTDDTVNLAKQHGAKVIRSERGRGHQLNVGWRAARGDWCLFLHGDCLLPPRYDERIAACLRPAQRQGRGHGLQTWWAALLSSGVELRTRWLHRPYGDQALFVRRDVLEAAGGFKEWPLLEDLELVQRLSRVQPPVIVDGAITTSGRRWQSVGFLRTSLINQVILAGYALGVSPQVLASWYWGAKQLASRTLQST</sequence>
<gene>
    <name evidence="7" type="ORF">VOLCADRAFT_84369</name>
</gene>
<dbReference type="eggNOG" id="ENOG502S8BV">
    <property type="taxonomic scope" value="Eukaryota"/>
</dbReference>
<evidence type="ECO:0000313" key="7">
    <source>
        <dbReference type="EMBL" id="EFJ40774.1"/>
    </source>
</evidence>
<evidence type="ECO:0000256" key="5">
    <source>
        <dbReference type="ARBA" id="ARBA00023136"/>
    </source>
</evidence>
<proteinExistence type="predicted"/>
<keyword evidence="4" id="KW-0808">Transferase</keyword>
<dbReference type="InterPro" id="IPR026461">
    <property type="entry name" value="Trfase_2_rSAM/seldom_assoc"/>
</dbReference>
<feature type="domain" description="Glycosyltransferase 2-like" evidence="6">
    <location>
        <begin position="6"/>
        <end position="98"/>
    </location>
</feature>